<dbReference type="Pfam" id="PF16186">
    <property type="entry name" value="Arm_3"/>
    <property type="match status" value="1"/>
</dbReference>
<proteinExistence type="inferred from homology"/>
<dbReference type="InterPro" id="IPR002652">
    <property type="entry name" value="Importin-a_IBB"/>
</dbReference>
<dbReference type="EMBL" id="MPUH01000061">
    <property type="protein sequence ID" value="OMJ92462.1"/>
    <property type="molecule type" value="Genomic_DNA"/>
</dbReference>
<gene>
    <name evidence="7" type="ORF">SteCoe_4802</name>
</gene>
<dbReference type="Pfam" id="PF00514">
    <property type="entry name" value="Arm"/>
    <property type="match status" value="2"/>
</dbReference>
<keyword evidence="4 5" id="KW-0653">Protein transport</keyword>
<evidence type="ECO:0000313" key="8">
    <source>
        <dbReference type="Proteomes" id="UP000187209"/>
    </source>
</evidence>
<accession>A0A1R2CTZ0</accession>
<keyword evidence="2 5" id="KW-0813">Transport</keyword>
<dbReference type="OrthoDB" id="26248at2759"/>
<dbReference type="InterPro" id="IPR016024">
    <property type="entry name" value="ARM-type_fold"/>
</dbReference>
<evidence type="ECO:0000256" key="2">
    <source>
        <dbReference type="ARBA" id="ARBA00022448"/>
    </source>
</evidence>
<sequence length="529" mass="60684">MELSQRQKTKIRNKQFLKSFNADKFKQKHEENIIELRKQKRINQVIKKRLLQKNTESLSSESYPQVSEYINFSPSLLTKSLSEKCPELLNSDLSSSERLFLLIKHIQSLEDPSDLLDPIKTLRNILSQDKVCPIHLFMHTEITTKLIKTLNINNKILQIECLWCLINLASGPSHIIKKLLNNNIKEPLKKLLSNTDLEILHYTIWCIGNLVGDSSYSRLTLIDFIPLLLDLINKIPQNLWNNIIWTLSNFCRGKLYIPREATNQILSIIPKVLKTYDDNLVTNSCWVLSFISTSGCERVEDIINLDILRNLIEILHFEPGNFTLPCLRTLGNILWGSDQAQKLLDLGFLDCVCKLLNQSKIELKKEMLWILSNITAGSDEQIKCVLGHPCIRIVIKCLEDPDIEVRNEAVWVISNATNAEDEKLVIKVIEIGAFNSICDFLNFSDSKVIMMVLQGIDNLLWAGSSCEINEVALKFEEIGGLNKLEALQHCRNQKVYNKVVEIMETYWGIEEVDDIDGMLLKTTPIFSFN</sequence>
<name>A0A1R2CTZ0_9CILI</name>
<dbReference type="SMART" id="SM00185">
    <property type="entry name" value="ARM"/>
    <property type="match status" value="6"/>
</dbReference>
<evidence type="ECO:0000256" key="3">
    <source>
        <dbReference type="ARBA" id="ARBA00022737"/>
    </source>
</evidence>
<dbReference type="GO" id="GO:0061608">
    <property type="term" value="F:nuclear import signal receptor activity"/>
    <property type="evidence" value="ECO:0007669"/>
    <property type="project" value="InterPro"/>
</dbReference>
<dbReference type="InterPro" id="IPR032413">
    <property type="entry name" value="Arm_3"/>
</dbReference>
<evidence type="ECO:0000256" key="1">
    <source>
        <dbReference type="ARBA" id="ARBA00010394"/>
    </source>
</evidence>
<protein>
    <recommendedName>
        <fullName evidence="5">Importin subunit alpha</fullName>
    </recommendedName>
</protein>
<evidence type="ECO:0000259" key="6">
    <source>
        <dbReference type="PROSITE" id="PS51214"/>
    </source>
</evidence>
<reference evidence="7 8" key="1">
    <citation type="submission" date="2016-11" db="EMBL/GenBank/DDBJ databases">
        <title>The macronuclear genome of Stentor coeruleus: a giant cell with tiny introns.</title>
        <authorList>
            <person name="Slabodnick M."/>
            <person name="Ruby J.G."/>
            <person name="Reiff S.B."/>
            <person name="Swart E.C."/>
            <person name="Gosai S."/>
            <person name="Prabakaran S."/>
            <person name="Witkowska E."/>
            <person name="Larue G.E."/>
            <person name="Fisher S."/>
            <person name="Freeman R.M."/>
            <person name="Gunawardena J."/>
            <person name="Chu W."/>
            <person name="Stover N.A."/>
            <person name="Gregory B.D."/>
            <person name="Nowacki M."/>
            <person name="Derisi J."/>
            <person name="Roy S.W."/>
            <person name="Marshall W.F."/>
            <person name="Sood P."/>
        </authorList>
    </citation>
    <scope>NUCLEOTIDE SEQUENCE [LARGE SCALE GENOMIC DNA]</scope>
    <source>
        <strain evidence="7">WM001</strain>
    </source>
</reference>
<dbReference type="GO" id="GO:0005737">
    <property type="term" value="C:cytoplasm"/>
    <property type="evidence" value="ECO:0007669"/>
    <property type="project" value="InterPro"/>
</dbReference>
<keyword evidence="3" id="KW-0677">Repeat</keyword>
<dbReference type="GO" id="GO:0006606">
    <property type="term" value="P:protein import into nucleus"/>
    <property type="evidence" value="ECO:0007669"/>
    <property type="project" value="InterPro"/>
</dbReference>
<dbReference type="Proteomes" id="UP000187209">
    <property type="component" value="Unassembled WGS sequence"/>
</dbReference>
<evidence type="ECO:0000256" key="5">
    <source>
        <dbReference type="PIRNR" id="PIRNR005673"/>
    </source>
</evidence>
<comment type="caution">
    <text evidence="7">The sequence shown here is derived from an EMBL/GenBank/DDBJ whole genome shotgun (WGS) entry which is preliminary data.</text>
</comment>
<dbReference type="InterPro" id="IPR000225">
    <property type="entry name" value="Armadillo"/>
</dbReference>
<dbReference type="InterPro" id="IPR024931">
    <property type="entry name" value="Importin_alpha"/>
</dbReference>
<evidence type="ECO:0000256" key="4">
    <source>
        <dbReference type="ARBA" id="ARBA00022927"/>
    </source>
</evidence>
<dbReference type="PIRSF" id="PIRSF005673">
    <property type="entry name" value="Importin_alpha"/>
    <property type="match status" value="1"/>
</dbReference>
<keyword evidence="8" id="KW-1185">Reference proteome</keyword>
<dbReference type="PANTHER" id="PTHR23316">
    <property type="entry name" value="IMPORTIN ALPHA"/>
    <property type="match status" value="1"/>
</dbReference>
<dbReference type="Pfam" id="PF01749">
    <property type="entry name" value="IBB"/>
    <property type="match status" value="1"/>
</dbReference>
<dbReference type="AlphaFoldDB" id="A0A1R2CTZ0"/>
<organism evidence="7 8">
    <name type="scientific">Stentor coeruleus</name>
    <dbReference type="NCBI Taxonomy" id="5963"/>
    <lineage>
        <taxon>Eukaryota</taxon>
        <taxon>Sar</taxon>
        <taxon>Alveolata</taxon>
        <taxon>Ciliophora</taxon>
        <taxon>Postciliodesmatophora</taxon>
        <taxon>Heterotrichea</taxon>
        <taxon>Heterotrichida</taxon>
        <taxon>Stentoridae</taxon>
        <taxon>Stentor</taxon>
    </lineage>
</organism>
<comment type="similarity">
    <text evidence="1 5">Belongs to the importin alpha family.</text>
</comment>
<feature type="domain" description="IBB" evidence="6">
    <location>
        <begin position="1"/>
        <end position="58"/>
    </location>
</feature>
<evidence type="ECO:0000313" key="7">
    <source>
        <dbReference type="EMBL" id="OMJ92462.1"/>
    </source>
</evidence>
<dbReference type="PROSITE" id="PS51214">
    <property type="entry name" value="IBB"/>
    <property type="match status" value="1"/>
</dbReference>
<dbReference type="SUPFAM" id="SSF48371">
    <property type="entry name" value="ARM repeat"/>
    <property type="match status" value="1"/>
</dbReference>
<dbReference type="Gene3D" id="1.25.10.10">
    <property type="entry name" value="Leucine-rich Repeat Variant"/>
    <property type="match status" value="1"/>
</dbReference>
<dbReference type="InterPro" id="IPR011989">
    <property type="entry name" value="ARM-like"/>
</dbReference>